<dbReference type="RefSeq" id="WP_087641493.1">
    <property type="nucleotide sequence ID" value="NZ_CP147246.1"/>
</dbReference>
<evidence type="ECO:0000256" key="1">
    <source>
        <dbReference type="SAM" id="Coils"/>
    </source>
</evidence>
<proteinExistence type="predicted"/>
<evidence type="ECO:0000313" key="3">
    <source>
        <dbReference type="EMBL" id="WYJ93145.1"/>
    </source>
</evidence>
<dbReference type="EMBL" id="CP147246">
    <property type="protein sequence ID" value="WYJ93145.1"/>
    <property type="molecule type" value="Genomic_DNA"/>
</dbReference>
<evidence type="ECO:0000313" key="4">
    <source>
        <dbReference type="Proteomes" id="UP000196151"/>
    </source>
</evidence>
<protein>
    <submittedName>
        <fullName evidence="2">Uncharacterized protein</fullName>
    </submittedName>
</protein>
<reference evidence="2" key="1">
    <citation type="submission" date="2017-05" db="EMBL/GenBank/DDBJ databases">
        <title>The Genome Sequence of Enterococcus sp. 9D6_DIV0238.</title>
        <authorList>
            <consortium name="The Broad Institute Genomics Platform"/>
            <consortium name="The Broad Institute Genomic Center for Infectious Diseases"/>
            <person name="Earl A."/>
            <person name="Manson A."/>
            <person name="Schwartman J."/>
            <person name="Gilmore M."/>
            <person name="Abouelleil A."/>
            <person name="Cao P."/>
            <person name="Chapman S."/>
            <person name="Cusick C."/>
            <person name="Shea T."/>
            <person name="Young S."/>
            <person name="Neafsey D."/>
            <person name="Nusbaum C."/>
            <person name="Birren B."/>
        </authorList>
    </citation>
    <scope>NUCLEOTIDE SEQUENCE [LARGE SCALE GENOMIC DNA]</scope>
    <source>
        <strain evidence="2">9D6_DIV0238</strain>
    </source>
</reference>
<dbReference type="Proteomes" id="UP000196151">
    <property type="component" value="Chromosome"/>
</dbReference>
<organism evidence="2">
    <name type="scientific">Candidatus Enterococcus dunnyi</name>
    <dbReference type="NCBI Taxonomy" id="1834192"/>
    <lineage>
        <taxon>Bacteria</taxon>
        <taxon>Bacillati</taxon>
        <taxon>Bacillota</taxon>
        <taxon>Bacilli</taxon>
        <taxon>Lactobacillales</taxon>
        <taxon>Enterococcaceae</taxon>
        <taxon>Enterococcus</taxon>
    </lineage>
</organism>
<reference evidence="3" key="2">
    <citation type="submission" date="2017-05" db="EMBL/GenBank/DDBJ databases">
        <authorList>
            <consortium name="The Broad Institute Genomics Platform"/>
            <consortium name="The Broad Institute Genomic Center for Infectious Diseases"/>
            <person name="Earl A."/>
            <person name="Manson A."/>
            <person name="Schwartman J."/>
            <person name="Gilmore M."/>
            <person name="Abouelleil A."/>
            <person name="Cao P."/>
            <person name="Chapman S."/>
            <person name="Cusick C."/>
            <person name="Shea T."/>
            <person name="Young S."/>
            <person name="Neafsey D."/>
            <person name="Nusbaum C."/>
            <person name="Birren B."/>
        </authorList>
    </citation>
    <scope>NUCLEOTIDE SEQUENCE</scope>
    <source>
        <strain evidence="3">9D6_DIV0238</strain>
    </source>
</reference>
<reference evidence="3" key="3">
    <citation type="submission" date="2024-03" db="EMBL/GenBank/DDBJ databases">
        <title>The Genome Sequence of Enterococcus sp. DIV0238c.</title>
        <authorList>
            <consortium name="The Broad Institute Genomics Platform"/>
            <consortium name="The Broad Institute Microbial Omics Core"/>
            <consortium name="The Broad Institute Genomic Center for Infectious Diseases"/>
            <person name="Earl A."/>
            <person name="Manson A."/>
            <person name="Gilmore M."/>
            <person name="Schwartman J."/>
            <person name="Shea T."/>
            <person name="Abouelleil A."/>
            <person name="Cao P."/>
            <person name="Chapman S."/>
            <person name="Cusick C."/>
            <person name="Young S."/>
            <person name="Neafsey D."/>
            <person name="Nusbaum C."/>
            <person name="Birren B."/>
        </authorList>
    </citation>
    <scope>NUCLEOTIDE SEQUENCE</scope>
    <source>
        <strain evidence="3">9D6_DIV0238</strain>
    </source>
</reference>
<keyword evidence="1" id="KW-0175">Coiled coil</keyword>
<dbReference type="OrthoDB" id="2185768at2"/>
<dbReference type="EMBL" id="NIBQ01000002">
    <property type="protein sequence ID" value="OUZ33724.1"/>
    <property type="molecule type" value="Genomic_DNA"/>
</dbReference>
<name>A0A200J965_9ENTE</name>
<accession>A0A200J965</accession>
<feature type="coiled-coil region" evidence="1">
    <location>
        <begin position="6"/>
        <end position="47"/>
    </location>
</feature>
<dbReference type="AlphaFoldDB" id="A0A200J965"/>
<evidence type="ECO:0000313" key="2">
    <source>
        <dbReference type="EMBL" id="OUZ33724.1"/>
    </source>
</evidence>
<sequence>MERTYINILSELESEYEKNQRKIEEEIEEAFYEKQKFSRELENLAENYRYHYQQAEYSEPVNMSRIYHLLEQCKDDGDRVVNQAMKELENKQEENTIHYKKQPRLIEDELTLFKEKERKKENEQ</sequence>
<gene>
    <name evidence="3" type="ORF">A5889_000640</name>
    <name evidence="2" type="ORF">A5889_002440</name>
</gene>
<keyword evidence="4" id="KW-1185">Reference proteome</keyword>